<dbReference type="Proteomes" id="UP001595528">
    <property type="component" value="Unassembled WGS sequence"/>
</dbReference>
<feature type="domain" description="DUF4159" evidence="3">
    <location>
        <begin position="691"/>
        <end position="897"/>
    </location>
</feature>
<feature type="transmembrane region" description="Helical" evidence="1">
    <location>
        <begin position="61"/>
        <end position="83"/>
    </location>
</feature>
<evidence type="ECO:0000313" key="5">
    <source>
        <dbReference type="Proteomes" id="UP001595528"/>
    </source>
</evidence>
<keyword evidence="1" id="KW-0472">Membrane</keyword>
<keyword evidence="1" id="KW-1133">Transmembrane helix</keyword>
<evidence type="ECO:0000256" key="1">
    <source>
        <dbReference type="SAM" id="Phobius"/>
    </source>
</evidence>
<name>A0ABV7L5C6_9PROT</name>
<comment type="caution">
    <text evidence="4">The sequence shown here is derived from an EMBL/GenBank/DDBJ whole genome shotgun (WGS) entry which is preliminary data.</text>
</comment>
<dbReference type="Pfam" id="PF13709">
    <property type="entry name" value="DUF4159"/>
    <property type="match status" value="1"/>
</dbReference>
<evidence type="ECO:0000313" key="4">
    <source>
        <dbReference type="EMBL" id="MFC3229596.1"/>
    </source>
</evidence>
<dbReference type="Pfam" id="PF07584">
    <property type="entry name" value="BatA"/>
    <property type="match status" value="1"/>
</dbReference>
<dbReference type="PANTHER" id="PTHR37464:SF1">
    <property type="entry name" value="BLL2463 PROTEIN"/>
    <property type="match status" value="1"/>
</dbReference>
<feature type="transmembrane region" description="Helical" evidence="1">
    <location>
        <begin position="647"/>
        <end position="668"/>
    </location>
</feature>
<sequence>MLSLGPLAFAAPWLLLALAALPVLWWLLRVTPPAPREQNFPAIRLLLGMASPERTPAHTPLWLLLLRMLAATLAILALAQPLLNPDRLSDSDAPLTLVVDDGWAAAPNWSARIAAADATLAAAERAGRPARLLTTAPRADGAPTALPGIAPAGEVRTTLAALQPKPWPSDHRAVLQSLGTGEGPASGEVVWYSDGIESEARFDLAERLQWLGPVRVVLPEGGAGALLVQPPRFSGQEMQVNVQRPQAGPAQAIWLRALGERGQVLGRAPVAFEAGGTVGAAAMNMPGPVRNQLSRLELEAPPGAGAAFLLDERYRRRTVGIVADSGGDIPQPLLSEVFYVDRALQPHAEIRIAGLDELLPAQPAILILADVGQVVGPDRAALADWLDRGGMLVRFAGPRLAAQSDELTPVRLRSGGRDIGGALSWSEPARLAPFAEGSPFYGLSVPDDVSIHRQVLAEPDLNLSEKTWARLTDGTPLVTAEQRGDGWLVLFHTTANTEWSNLPLSGLFVQMLLRLVELSQGMSGAQTAEALPPLALLDGFGRTVPPGENADPLAPGSLGEVVPGPAHPPGLYGTRTAASAINLGGRVPDLAAAGNWPVDVSVEEIRSGGTVDLLPWLLLAAMLILVADLWISLWLRGALVRPAARQATLALLLAAGLPLAAGALPAPVAAQSIDNPTTPEELALAATLDLRLAYVRTGDAEIDEMSEAGMRGLSQALLRRSSVEPADPIAVDLESDEIAFFPFLYWPMAASQPDLSEAALAKVDQFMKTGGLILFDTRDQGGFDARGAGPGTQTLRRLLGQLDVPPLTPVPPDHVLTKAFYLLQEFPGRYTGGKVWVERANGAANDGVSPLVIGGHDWGAAWAVDEFFEPVAAVVPGDEAQREYAYRFGVNLIMYALTGNYKADQVHVPALLERLGQ</sequence>
<feature type="transmembrane region" description="Helical" evidence="1">
    <location>
        <begin position="613"/>
        <end position="635"/>
    </location>
</feature>
<dbReference type="CDD" id="cd03143">
    <property type="entry name" value="A4_beta-galactosidase_middle_domain"/>
    <property type="match status" value="1"/>
</dbReference>
<dbReference type="RefSeq" id="WP_379903948.1">
    <property type="nucleotide sequence ID" value="NZ_JBHRTR010000034.1"/>
</dbReference>
<reference evidence="5" key="1">
    <citation type="journal article" date="2019" name="Int. J. Syst. Evol. Microbiol.">
        <title>The Global Catalogue of Microorganisms (GCM) 10K type strain sequencing project: providing services to taxonomists for standard genome sequencing and annotation.</title>
        <authorList>
            <consortium name="The Broad Institute Genomics Platform"/>
            <consortium name="The Broad Institute Genome Sequencing Center for Infectious Disease"/>
            <person name="Wu L."/>
            <person name="Ma J."/>
        </authorList>
    </citation>
    <scope>NUCLEOTIDE SEQUENCE [LARGE SCALE GENOMIC DNA]</scope>
    <source>
        <strain evidence="5">KCTC 42964</strain>
    </source>
</reference>
<feature type="transmembrane region" description="Helical" evidence="1">
    <location>
        <begin position="6"/>
        <end position="28"/>
    </location>
</feature>
<dbReference type="InterPro" id="IPR024163">
    <property type="entry name" value="Aerotolerance_reg_N"/>
</dbReference>
<gene>
    <name evidence="4" type="ORF">ACFOGJ_20275</name>
</gene>
<organism evidence="4 5">
    <name type="scientific">Marinibaculum pumilum</name>
    <dbReference type="NCBI Taxonomy" id="1766165"/>
    <lineage>
        <taxon>Bacteria</taxon>
        <taxon>Pseudomonadati</taxon>
        <taxon>Pseudomonadota</taxon>
        <taxon>Alphaproteobacteria</taxon>
        <taxon>Rhodospirillales</taxon>
        <taxon>Rhodospirillaceae</taxon>
        <taxon>Marinibaculum</taxon>
    </lineage>
</organism>
<dbReference type="NCBIfam" id="TIGR02226">
    <property type="entry name" value="two_anch"/>
    <property type="match status" value="1"/>
</dbReference>
<accession>A0ABV7L5C6</accession>
<dbReference type="Gene3D" id="3.40.50.12140">
    <property type="entry name" value="Domain of unknown function DUF4159"/>
    <property type="match status" value="1"/>
</dbReference>
<evidence type="ECO:0000259" key="2">
    <source>
        <dbReference type="Pfam" id="PF07584"/>
    </source>
</evidence>
<feature type="domain" description="Aerotolerance regulator N-terminal" evidence="2">
    <location>
        <begin position="8"/>
        <end position="81"/>
    </location>
</feature>
<keyword evidence="1" id="KW-0812">Transmembrane</keyword>
<dbReference type="InterPro" id="IPR011933">
    <property type="entry name" value="Double_TM_dom"/>
</dbReference>
<protein>
    <submittedName>
        <fullName evidence="4">DUF4159 domain-containing protein</fullName>
    </submittedName>
</protein>
<dbReference type="EMBL" id="JBHRTR010000034">
    <property type="protein sequence ID" value="MFC3229596.1"/>
    <property type="molecule type" value="Genomic_DNA"/>
</dbReference>
<keyword evidence="5" id="KW-1185">Reference proteome</keyword>
<dbReference type="PANTHER" id="PTHR37464">
    <property type="entry name" value="BLL2463 PROTEIN"/>
    <property type="match status" value="1"/>
</dbReference>
<proteinExistence type="predicted"/>
<dbReference type="InterPro" id="IPR025297">
    <property type="entry name" value="DUF4159"/>
</dbReference>
<evidence type="ECO:0000259" key="3">
    <source>
        <dbReference type="Pfam" id="PF13709"/>
    </source>
</evidence>